<dbReference type="GO" id="GO:0005634">
    <property type="term" value="C:nucleus"/>
    <property type="evidence" value="ECO:0007669"/>
    <property type="project" value="TreeGrafter"/>
</dbReference>
<evidence type="ECO:0000256" key="3">
    <source>
        <dbReference type="ARBA" id="ARBA00022777"/>
    </source>
</evidence>
<dbReference type="EC" id="2.7.-.-" evidence="4"/>
<dbReference type="Gene3D" id="3.30.470.160">
    <property type="entry name" value="Inositol polyphosphate kinase"/>
    <property type="match status" value="1"/>
</dbReference>
<evidence type="ECO:0000256" key="2">
    <source>
        <dbReference type="ARBA" id="ARBA00022679"/>
    </source>
</evidence>
<evidence type="ECO:0000313" key="6">
    <source>
        <dbReference type="Proteomes" id="UP000078387"/>
    </source>
</evidence>
<dbReference type="VEuPathDB" id="AmoebaDB:EHI8A_078380"/>
<organism evidence="5 6">
    <name type="scientific">Entamoeba histolytica</name>
    <dbReference type="NCBI Taxonomy" id="5759"/>
    <lineage>
        <taxon>Eukaryota</taxon>
        <taxon>Amoebozoa</taxon>
        <taxon>Evosea</taxon>
        <taxon>Archamoebae</taxon>
        <taxon>Mastigamoebida</taxon>
        <taxon>Entamoebidae</taxon>
        <taxon>Entamoeba</taxon>
    </lineage>
</organism>
<evidence type="ECO:0000313" key="5">
    <source>
        <dbReference type="EMBL" id="GAT92036.1"/>
    </source>
</evidence>
<dbReference type="AlphaFoldDB" id="A0A5K1UQQ0"/>
<keyword evidence="3 4" id="KW-0418">Kinase</keyword>
<dbReference type="InterPro" id="IPR005522">
    <property type="entry name" value="IPK"/>
</dbReference>
<sequence>MSDFQVGGHKGKAQLVPIGEFLYKPNTEQEASFYEQVQHSPLSQFLPKYYSKENIDLGFGSFTYFKMQNVIHGMNHPCVLDLKMGCRTWFEDSSPEKIKSKQNYDNNTTSTQYGLRFCGMRVFNKDTNIFVQHDKYVMLQMQTYDSLKQMMKVFLTSHGSIDKQEKFKFSTSLFTLNNLDTIVNDLHTNPTINHSIVDVMIDKLLLKLNLLKEIYEKEGYQIISSSLFLFYDYDDPLSTIDFKMIDFAHWKDKNHKYEISDGYINGIQTIITILKDLKLN</sequence>
<dbReference type="VEuPathDB" id="AmoebaDB:KM1_141760"/>
<protein>
    <recommendedName>
        <fullName evidence="4">Kinase</fullName>
        <ecNumber evidence="4">2.7.-.-</ecNumber>
    </recommendedName>
</protein>
<dbReference type="GO" id="GO:0032958">
    <property type="term" value="P:inositol phosphate biosynthetic process"/>
    <property type="evidence" value="ECO:0007669"/>
    <property type="project" value="InterPro"/>
</dbReference>
<proteinExistence type="inferred from homology"/>
<dbReference type="GO" id="GO:0046854">
    <property type="term" value="P:phosphatidylinositol phosphate biosynthetic process"/>
    <property type="evidence" value="ECO:0007669"/>
    <property type="project" value="TreeGrafter"/>
</dbReference>
<comment type="caution">
    <text evidence="5">The sequence shown here is derived from an EMBL/GenBank/DDBJ whole genome shotgun (WGS) entry which is preliminary data.</text>
</comment>
<dbReference type="InterPro" id="IPR038286">
    <property type="entry name" value="IPK_sf"/>
</dbReference>
<dbReference type="Pfam" id="PF03770">
    <property type="entry name" value="IPK"/>
    <property type="match status" value="2"/>
</dbReference>
<gene>
    <name evidence="5" type="ORF">CL6EHI_051050</name>
</gene>
<accession>A0A5K1UQQ0</accession>
<evidence type="ECO:0000256" key="4">
    <source>
        <dbReference type="RuleBase" id="RU363090"/>
    </source>
</evidence>
<dbReference type="PANTHER" id="PTHR12400:SF21">
    <property type="entry name" value="KINASE"/>
    <property type="match status" value="1"/>
</dbReference>
<dbReference type="Proteomes" id="UP000078387">
    <property type="component" value="Unassembled WGS sequence"/>
</dbReference>
<dbReference type="PANTHER" id="PTHR12400">
    <property type="entry name" value="INOSITOL POLYPHOSPHATE KINASE"/>
    <property type="match status" value="1"/>
</dbReference>
<dbReference type="EMBL" id="BDEQ01000001">
    <property type="protein sequence ID" value="GAT92036.1"/>
    <property type="molecule type" value="Genomic_DNA"/>
</dbReference>
<dbReference type="SUPFAM" id="SSF56104">
    <property type="entry name" value="SAICAR synthase-like"/>
    <property type="match status" value="1"/>
</dbReference>
<reference evidence="5 6" key="1">
    <citation type="submission" date="2016-05" db="EMBL/GenBank/DDBJ databases">
        <title>First whole genome sequencing of Entamoeba histolytica HM1:IMSS-clone-6.</title>
        <authorList>
            <person name="Mukherjee Avik.K."/>
            <person name="Izumyama S."/>
            <person name="Nakada-Tsukui K."/>
            <person name="Nozaki T."/>
        </authorList>
    </citation>
    <scope>NUCLEOTIDE SEQUENCE [LARGE SCALE GENOMIC DNA]</scope>
    <source>
        <strain evidence="5 6">HM1:IMSS clone 6</strain>
    </source>
</reference>
<dbReference type="OMA" id="DCAFAAT"/>
<dbReference type="GO" id="GO:0005737">
    <property type="term" value="C:cytoplasm"/>
    <property type="evidence" value="ECO:0007669"/>
    <property type="project" value="TreeGrafter"/>
</dbReference>
<comment type="similarity">
    <text evidence="1 4">Belongs to the inositol phosphokinase (IPK) family.</text>
</comment>
<dbReference type="GO" id="GO:0000828">
    <property type="term" value="F:inositol hexakisphosphate kinase activity"/>
    <property type="evidence" value="ECO:0007669"/>
    <property type="project" value="TreeGrafter"/>
</dbReference>
<name>A0A5K1UQQ0_ENTHI</name>
<dbReference type="VEuPathDB" id="AmoebaDB:EHI_051050"/>
<evidence type="ECO:0000256" key="1">
    <source>
        <dbReference type="ARBA" id="ARBA00007374"/>
    </source>
</evidence>
<keyword evidence="2 4" id="KW-0808">Transferase</keyword>
<dbReference type="VEuPathDB" id="AmoebaDB:EHI5A_024190"/>
<dbReference type="VEuPathDB" id="AmoebaDB:EHI7A_076840"/>